<evidence type="ECO:0000313" key="8">
    <source>
        <dbReference type="EMBL" id="MBN8232541.1"/>
    </source>
</evidence>
<feature type="binding site" evidence="5">
    <location>
        <position position="236"/>
    </location>
    <ligand>
        <name>ATP</name>
        <dbReference type="ChEBI" id="CHEBI:30616"/>
    </ligand>
</feature>
<accession>A0ABS3DMJ6</accession>
<evidence type="ECO:0000256" key="3">
    <source>
        <dbReference type="ARBA" id="ARBA00022777"/>
    </source>
</evidence>
<dbReference type="Gene3D" id="1.10.510.10">
    <property type="entry name" value="Transferase(Phosphotransferase) domain 1"/>
    <property type="match status" value="1"/>
</dbReference>
<keyword evidence="1" id="KW-0808">Transferase</keyword>
<dbReference type="Gene3D" id="3.30.200.20">
    <property type="entry name" value="Phosphorylase Kinase, domain 1"/>
    <property type="match status" value="1"/>
</dbReference>
<dbReference type="Proteomes" id="UP000664052">
    <property type="component" value="Unassembled WGS sequence"/>
</dbReference>
<dbReference type="InterPro" id="IPR008271">
    <property type="entry name" value="Ser/Thr_kinase_AS"/>
</dbReference>
<comment type="caution">
    <text evidence="8">The sequence shown here is derived from an EMBL/GenBank/DDBJ whole genome shotgun (WGS) entry which is preliminary data.</text>
</comment>
<feature type="region of interest" description="Disordered" evidence="6">
    <location>
        <begin position="71"/>
        <end position="94"/>
    </location>
</feature>
<evidence type="ECO:0000256" key="1">
    <source>
        <dbReference type="ARBA" id="ARBA00022679"/>
    </source>
</evidence>
<gene>
    <name evidence="8" type="ORF">JYK02_33995</name>
</gene>
<dbReference type="InterPro" id="IPR000719">
    <property type="entry name" value="Prot_kinase_dom"/>
</dbReference>
<evidence type="ECO:0000256" key="5">
    <source>
        <dbReference type="PROSITE-ProRule" id="PRU10141"/>
    </source>
</evidence>
<dbReference type="SMART" id="SM00220">
    <property type="entry name" value="S_TKc"/>
    <property type="match status" value="1"/>
</dbReference>
<dbReference type="PROSITE" id="PS00107">
    <property type="entry name" value="PROTEIN_KINASE_ATP"/>
    <property type="match status" value="1"/>
</dbReference>
<dbReference type="InterPro" id="IPR011009">
    <property type="entry name" value="Kinase-like_dom_sf"/>
</dbReference>
<dbReference type="Pfam" id="PF00069">
    <property type="entry name" value="Pkinase"/>
    <property type="match status" value="1"/>
</dbReference>
<evidence type="ECO:0000256" key="6">
    <source>
        <dbReference type="SAM" id="MobiDB-lite"/>
    </source>
</evidence>
<keyword evidence="4 5" id="KW-0067">ATP-binding</keyword>
<dbReference type="InterPro" id="IPR017441">
    <property type="entry name" value="Protein_kinase_ATP_BS"/>
</dbReference>
<evidence type="ECO:0000256" key="4">
    <source>
        <dbReference type="ARBA" id="ARBA00022840"/>
    </source>
</evidence>
<dbReference type="SUPFAM" id="SSF56112">
    <property type="entry name" value="Protein kinase-like (PK-like)"/>
    <property type="match status" value="1"/>
</dbReference>
<dbReference type="GO" id="GO:0004674">
    <property type="term" value="F:protein serine/threonine kinase activity"/>
    <property type="evidence" value="ECO:0007669"/>
    <property type="project" value="UniProtKB-KW"/>
</dbReference>
<keyword evidence="3 8" id="KW-0418">Kinase</keyword>
<protein>
    <submittedName>
        <fullName evidence="8">Serine/threonine protein kinase</fullName>
    </submittedName>
</protein>
<keyword evidence="9" id="KW-1185">Reference proteome</keyword>
<keyword evidence="2 5" id="KW-0547">Nucleotide-binding</keyword>
<feature type="domain" description="Protein kinase" evidence="7">
    <location>
        <begin position="207"/>
        <end position="457"/>
    </location>
</feature>
<evidence type="ECO:0000259" key="7">
    <source>
        <dbReference type="PROSITE" id="PS50011"/>
    </source>
</evidence>
<dbReference type="PANTHER" id="PTHR43289">
    <property type="entry name" value="MITOGEN-ACTIVATED PROTEIN KINASE KINASE KINASE 20-RELATED"/>
    <property type="match status" value="1"/>
</dbReference>
<organism evidence="8 9">
    <name type="scientific">Corallococcus macrosporus</name>
    <dbReference type="NCBI Taxonomy" id="35"/>
    <lineage>
        <taxon>Bacteria</taxon>
        <taxon>Pseudomonadati</taxon>
        <taxon>Myxococcota</taxon>
        <taxon>Myxococcia</taxon>
        <taxon>Myxococcales</taxon>
        <taxon>Cystobacterineae</taxon>
        <taxon>Myxococcaceae</taxon>
        <taxon>Corallococcus</taxon>
    </lineage>
</organism>
<proteinExistence type="predicted"/>
<sequence length="783" mass="83393">MTTTQSCPNCGTVHDTRVYVSGQKVTCRCGIRFEVRRADVSGIHRPNTAEPSGVRPAVKANDEAGVAVTFVPRAAENPPESASPSAARGVGADGEDAVGQEMRAGSVPGGSDMNVPRPDGVGKADEGEVPVAVVPAAVEGRNAPVSGVAVPTADPGAQALAPDGVEATLVRAATPGVKAPRVMDTGLRAIEHAETVLTGAKPQLPGLELLEVLGRGGMGEVWLARQQSLGRTVAVKVLPPRLAKDEEFVSRFDKEATALAALSHPNIVQIIDRGVQGEHYYFVMEYVEGQSLRHALSGREGLSPAQALKVLLQVARAVECAHAKSIIHRDLKPENILLDGRMHAKVADFGLAGIHEPNSEKQLTATAVAMGTLNYMAPEQRRDAKNVDGRADLFSLGVMMYEALTGELPVGRFKLPSERVRGLDPRVDPVVEKLLETDREARYATASEVCEALEALVAASSSSPHVAPASALARAQPSHVASMKAITGPETAVLEALHAGWGRVRTGLSIVGGLAVLGFAVRAFVGVGGLAGLTGVPREAPPPVLHFPANTEGEVFAGLKLTPPTAGSDDSTLELGFEPGEEELNVHSGTWTMDQGELRVVQAGREADGKLVPRAYLAHRYFTSDDFTAEVLMDVKPLGKEWSVEEDGQHFSELAFRIRDVQVSVFAIPDAGMRLSWRYFSPEDGHEVVGNSAEDTKNLVQDEMPVPKQGPFLVKLQLKRQKSGVRVDAFLNKRLFASKVLPGFEGRVGKLALGCRNLQCTFDDLKVVGPLQERPVRRVATGE</sequence>
<dbReference type="EMBL" id="JAFIMU010000012">
    <property type="protein sequence ID" value="MBN8232541.1"/>
    <property type="molecule type" value="Genomic_DNA"/>
</dbReference>
<keyword evidence="8" id="KW-0723">Serine/threonine-protein kinase</keyword>
<dbReference type="RefSeq" id="WP_207057076.1">
    <property type="nucleotide sequence ID" value="NZ_JAFIMU010000012.1"/>
</dbReference>
<evidence type="ECO:0000313" key="9">
    <source>
        <dbReference type="Proteomes" id="UP000664052"/>
    </source>
</evidence>
<evidence type="ECO:0000256" key="2">
    <source>
        <dbReference type="ARBA" id="ARBA00022741"/>
    </source>
</evidence>
<dbReference type="PROSITE" id="PS00108">
    <property type="entry name" value="PROTEIN_KINASE_ST"/>
    <property type="match status" value="1"/>
</dbReference>
<dbReference type="PROSITE" id="PS50011">
    <property type="entry name" value="PROTEIN_KINASE_DOM"/>
    <property type="match status" value="1"/>
</dbReference>
<dbReference type="PANTHER" id="PTHR43289:SF6">
    <property type="entry name" value="SERINE_THREONINE-PROTEIN KINASE NEKL-3"/>
    <property type="match status" value="1"/>
</dbReference>
<name>A0ABS3DMJ6_9BACT</name>
<reference evidence="8 9" key="1">
    <citation type="submission" date="2021-02" db="EMBL/GenBank/DDBJ databases">
        <title>De Novo genome assembly of isolated myxobacteria.</title>
        <authorList>
            <person name="Stevens D.C."/>
        </authorList>
    </citation>
    <scope>NUCLEOTIDE SEQUENCE [LARGE SCALE GENOMIC DNA]</scope>
    <source>
        <strain evidence="8 9">ATCC 29039</strain>
    </source>
</reference>
<dbReference type="CDD" id="cd14014">
    <property type="entry name" value="STKc_PknB_like"/>
    <property type="match status" value="1"/>
</dbReference>